<evidence type="ECO:0000313" key="3">
    <source>
        <dbReference type="Proteomes" id="UP000241771"/>
    </source>
</evidence>
<keyword evidence="3" id="KW-1185">Reference proteome</keyword>
<proteinExistence type="predicted"/>
<dbReference type="PANTHER" id="PTHR33608">
    <property type="entry name" value="BLL2464 PROTEIN"/>
    <property type="match status" value="1"/>
</dbReference>
<evidence type="ECO:0000313" key="2">
    <source>
        <dbReference type="EMBL" id="PSW09991.1"/>
    </source>
</evidence>
<dbReference type="InterPro" id="IPR036465">
    <property type="entry name" value="vWFA_dom_sf"/>
</dbReference>
<dbReference type="InterPro" id="IPR002881">
    <property type="entry name" value="DUF58"/>
</dbReference>
<accession>A0A2T3N989</accession>
<organism evidence="2 3">
    <name type="scientific">Photobacterium sanctipauli</name>
    <dbReference type="NCBI Taxonomy" id="1342794"/>
    <lineage>
        <taxon>Bacteria</taxon>
        <taxon>Pseudomonadati</taxon>
        <taxon>Pseudomonadota</taxon>
        <taxon>Gammaproteobacteria</taxon>
        <taxon>Vibrionales</taxon>
        <taxon>Vibrionaceae</taxon>
        <taxon>Photobacterium</taxon>
    </lineage>
</organism>
<dbReference type="Gene3D" id="3.40.50.410">
    <property type="entry name" value="von Willebrand factor, type A domain"/>
    <property type="match status" value="1"/>
</dbReference>
<dbReference type="SUPFAM" id="SSF53300">
    <property type="entry name" value="vWA-like"/>
    <property type="match status" value="1"/>
</dbReference>
<feature type="domain" description="DUF58" evidence="1">
    <location>
        <begin position="61"/>
        <end position="243"/>
    </location>
</feature>
<dbReference type="EMBL" id="PYMA01000029">
    <property type="protein sequence ID" value="PSW09991.1"/>
    <property type="molecule type" value="Genomic_DNA"/>
</dbReference>
<sequence length="324" mass="36348">MVVNGKQPNRLDHRLYCDYANLVKLQAHADGFKLLPRLCAGSALVGRHHSAFRGRGLNFEELRHYQHGDDIRNLDWKVTLRTGKPHIRSYTEEKDRNVMICVDQRSSMFFSSVAVMKAVVAAEVAALTAWRVLKDSDRVGFVISTTDELVWSTPKRSQRDTLLQLSQLAQANQRLSAISRDSSEVGFDRLIALLNQLKCRNTTIIILSDWSGVTDDGIHHLKYLQKHNNVLGVLITDPLETSLLTESTNGTQGFVPWVVADGDYQLNLHRKPQVDKASAGLAHHYQLKKQQLLKLMTIQHLPMIELGTGGDHLAKFKGMVGGLV</sequence>
<dbReference type="Pfam" id="PF01882">
    <property type="entry name" value="DUF58"/>
    <property type="match status" value="1"/>
</dbReference>
<dbReference type="PANTHER" id="PTHR33608:SF12">
    <property type="entry name" value="DUF58 DOMAIN-CONTAINING PROTEIN"/>
    <property type="match status" value="1"/>
</dbReference>
<protein>
    <submittedName>
        <fullName evidence="2">DUF58 domain-containing protein</fullName>
    </submittedName>
</protein>
<comment type="caution">
    <text evidence="2">The sequence shown here is derived from an EMBL/GenBank/DDBJ whole genome shotgun (WGS) entry which is preliminary data.</text>
</comment>
<dbReference type="RefSeq" id="WP_107272645.1">
    <property type="nucleotide sequence ID" value="NZ_PYMA01000029.1"/>
</dbReference>
<name>A0A2T3N989_9GAMM</name>
<dbReference type="AlphaFoldDB" id="A0A2T3N989"/>
<dbReference type="Proteomes" id="UP000241771">
    <property type="component" value="Unassembled WGS sequence"/>
</dbReference>
<gene>
    <name evidence="2" type="ORF">C9I98_25540</name>
</gene>
<reference evidence="2 3" key="1">
    <citation type="submission" date="2018-01" db="EMBL/GenBank/DDBJ databases">
        <title>Whole genome sequencing of Histamine producing bacteria.</title>
        <authorList>
            <person name="Butler K."/>
        </authorList>
    </citation>
    <scope>NUCLEOTIDE SEQUENCE [LARGE SCALE GENOMIC DNA]</scope>
    <source>
        <strain evidence="2 3">DSM 100436</strain>
    </source>
</reference>
<evidence type="ECO:0000259" key="1">
    <source>
        <dbReference type="Pfam" id="PF01882"/>
    </source>
</evidence>